<sequence>MSHSHFIIHKPYGYLSQFIYELKRKKKLLGELYDFPKGTMAIGRLDEDSEGLLLLTTDGMMSEIIRSKKVDKEYYVQVDGVINQEAIEKLKIGVEIGFNGTKYITKPCDARLITEIPAFGARGKKIRDERHGPTSWASITVNEGKFRQVRKMTAAVGFPTLRLVRVRIGNVHLNDLQAGEVIEVEDFNDNVKNQGNQLYQESESVNQKSKI</sequence>
<keyword evidence="6" id="KW-1185">Reference proteome</keyword>
<dbReference type="RefSeq" id="WP_248427732.1">
    <property type="nucleotide sequence ID" value="NZ_JALNUB010000003.1"/>
</dbReference>
<evidence type="ECO:0000256" key="1">
    <source>
        <dbReference type="ARBA" id="ARBA00008348"/>
    </source>
</evidence>
<evidence type="ECO:0000259" key="4">
    <source>
        <dbReference type="Pfam" id="PF00849"/>
    </source>
</evidence>
<dbReference type="GO" id="GO:0009982">
    <property type="term" value="F:pseudouridine synthase activity"/>
    <property type="evidence" value="ECO:0007669"/>
    <property type="project" value="InterPro"/>
</dbReference>
<dbReference type="GO" id="GO:0140098">
    <property type="term" value="F:catalytic activity, acting on RNA"/>
    <property type="evidence" value="ECO:0007669"/>
    <property type="project" value="UniProtKB-ARBA"/>
</dbReference>
<proteinExistence type="inferred from homology"/>
<accession>A0A9X2BKZ2</accession>
<dbReference type="GO" id="GO:0006364">
    <property type="term" value="P:rRNA processing"/>
    <property type="evidence" value="ECO:0007669"/>
    <property type="project" value="UniProtKB-ARBA"/>
</dbReference>
<dbReference type="InterPro" id="IPR020103">
    <property type="entry name" value="PsdUridine_synth_cat_dom_sf"/>
</dbReference>
<gene>
    <name evidence="5" type="ORF">MW871_04640</name>
</gene>
<dbReference type="InterPro" id="IPR020094">
    <property type="entry name" value="TruA/RsuA/RluB/E/F_N"/>
</dbReference>
<dbReference type="GO" id="GO:0003723">
    <property type="term" value="F:RNA binding"/>
    <property type="evidence" value="ECO:0007669"/>
    <property type="project" value="InterPro"/>
</dbReference>
<protein>
    <recommendedName>
        <fullName evidence="3">Pseudouridine synthase</fullName>
        <ecNumber evidence="3">5.4.99.-</ecNumber>
    </recommendedName>
</protein>
<dbReference type="NCBIfam" id="TIGR00093">
    <property type="entry name" value="pseudouridine synthase"/>
    <property type="match status" value="1"/>
</dbReference>
<name>A0A9X2BKZ2_9FLAO</name>
<keyword evidence="2 3" id="KW-0413">Isomerase</keyword>
<dbReference type="Proteomes" id="UP001139260">
    <property type="component" value="Unassembled WGS sequence"/>
</dbReference>
<dbReference type="InterPro" id="IPR018496">
    <property type="entry name" value="PsdUridine_synth_RsuA/RluB_CS"/>
</dbReference>
<dbReference type="InterPro" id="IPR042092">
    <property type="entry name" value="PsdUridine_s_RsuA/RluB/E/F_cat"/>
</dbReference>
<feature type="domain" description="Pseudouridine synthase RsuA/RluA-like" evidence="4">
    <location>
        <begin position="5"/>
        <end position="155"/>
    </location>
</feature>
<dbReference type="EC" id="5.4.99.-" evidence="3"/>
<evidence type="ECO:0000256" key="2">
    <source>
        <dbReference type="ARBA" id="ARBA00023235"/>
    </source>
</evidence>
<dbReference type="EMBL" id="JALNUB010000003">
    <property type="protein sequence ID" value="MCK8141173.1"/>
    <property type="molecule type" value="Genomic_DNA"/>
</dbReference>
<dbReference type="SUPFAM" id="SSF55120">
    <property type="entry name" value="Pseudouridine synthase"/>
    <property type="match status" value="1"/>
</dbReference>
<evidence type="ECO:0000313" key="5">
    <source>
        <dbReference type="EMBL" id="MCK8141173.1"/>
    </source>
</evidence>
<dbReference type="Pfam" id="PF00849">
    <property type="entry name" value="PseudoU_synth_2"/>
    <property type="match status" value="1"/>
</dbReference>
<comment type="similarity">
    <text evidence="1 3">Belongs to the pseudouridine synthase RsuA family.</text>
</comment>
<dbReference type="PANTHER" id="PTHR47683">
    <property type="entry name" value="PSEUDOURIDINE SYNTHASE FAMILY PROTEIN-RELATED"/>
    <property type="match status" value="1"/>
</dbReference>
<dbReference type="GO" id="GO:0001522">
    <property type="term" value="P:pseudouridine synthesis"/>
    <property type="evidence" value="ECO:0007669"/>
    <property type="project" value="InterPro"/>
</dbReference>
<comment type="caution">
    <text evidence="5">The sequence shown here is derived from an EMBL/GenBank/DDBJ whole genome shotgun (WGS) entry which is preliminary data.</text>
</comment>
<dbReference type="InterPro" id="IPR050343">
    <property type="entry name" value="RsuA_PseudoU_synthase"/>
</dbReference>
<reference evidence="5" key="1">
    <citation type="submission" date="2022-04" db="EMBL/GenBank/DDBJ databases">
        <title>Flavobacterium pygoscelis sp. nov. isolated from Chinstrap chick (Pygoscelis antarcticus).</title>
        <authorList>
            <person name="Irgang R."/>
            <person name="Poblete-Morales M."/>
            <person name="Avendano-Herrera R."/>
        </authorList>
    </citation>
    <scope>NUCLEOTIDE SEQUENCE</scope>
    <source>
        <strain evidence="5">I-SCBP12n</strain>
    </source>
</reference>
<evidence type="ECO:0000256" key="3">
    <source>
        <dbReference type="RuleBase" id="RU003887"/>
    </source>
</evidence>
<dbReference type="AlphaFoldDB" id="A0A9X2BKZ2"/>
<dbReference type="Gene3D" id="3.30.70.1560">
    <property type="entry name" value="Alpha-L RNA-binding motif"/>
    <property type="match status" value="1"/>
</dbReference>
<dbReference type="InterPro" id="IPR000748">
    <property type="entry name" value="PsdUridine_synth_RsuA/RluB/E/F"/>
</dbReference>
<organism evidence="5 6">
    <name type="scientific">Flavobacterium pygoscelis</name>
    <dbReference type="NCBI Taxonomy" id="2893176"/>
    <lineage>
        <taxon>Bacteria</taxon>
        <taxon>Pseudomonadati</taxon>
        <taxon>Bacteroidota</taxon>
        <taxon>Flavobacteriia</taxon>
        <taxon>Flavobacteriales</taxon>
        <taxon>Flavobacteriaceae</taxon>
        <taxon>Flavobacterium</taxon>
    </lineage>
</organism>
<dbReference type="InterPro" id="IPR006145">
    <property type="entry name" value="PsdUridine_synth_RsuA/RluA"/>
</dbReference>
<dbReference type="PANTHER" id="PTHR47683:SF2">
    <property type="entry name" value="RNA-BINDING S4 DOMAIN-CONTAINING PROTEIN"/>
    <property type="match status" value="1"/>
</dbReference>
<dbReference type="PROSITE" id="PS01149">
    <property type="entry name" value="PSI_RSU"/>
    <property type="match status" value="1"/>
</dbReference>
<evidence type="ECO:0000313" key="6">
    <source>
        <dbReference type="Proteomes" id="UP001139260"/>
    </source>
</evidence>
<dbReference type="Gene3D" id="3.30.70.580">
    <property type="entry name" value="Pseudouridine synthase I, catalytic domain, N-terminal subdomain"/>
    <property type="match status" value="1"/>
</dbReference>